<dbReference type="AlphaFoldDB" id="A0A085N2W9"/>
<protein>
    <recommendedName>
        <fullName evidence="2">Reverse transcriptase Ty1/copia-type domain-containing protein</fullName>
    </recommendedName>
</protein>
<dbReference type="EMBL" id="KL367565">
    <property type="protein sequence ID" value="KFD63815.1"/>
    <property type="molecule type" value="Genomic_DNA"/>
</dbReference>
<dbReference type="Proteomes" id="UP000030758">
    <property type="component" value="Unassembled WGS sequence"/>
</dbReference>
<gene>
    <name evidence="1" type="ORF">M514_23963</name>
</gene>
<name>A0A085N2W9_9BILA</name>
<organism evidence="1">
    <name type="scientific">Trichuris suis</name>
    <name type="common">pig whipworm</name>
    <dbReference type="NCBI Taxonomy" id="68888"/>
    <lineage>
        <taxon>Eukaryota</taxon>
        <taxon>Metazoa</taxon>
        <taxon>Ecdysozoa</taxon>
        <taxon>Nematoda</taxon>
        <taxon>Enoplea</taxon>
        <taxon>Dorylaimia</taxon>
        <taxon>Trichinellida</taxon>
        <taxon>Trichuridae</taxon>
        <taxon>Trichuris</taxon>
    </lineage>
</organism>
<proteinExistence type="predicted"/>
<sequence>MKDVGEAPWCLRIRINHDKKLGTLSVDQERHIEQILERFGMVDSKMAKTPLESILFHAQQVL</sequence>
<reference evidence="1" key="1">
    <citation type="journal article" date="2014" name="Nat. Genet.">
        <title>Genome and transcriptome of the porcine whipworm Trichuris suis.</title>
        <authorList>
            <person name="Jex A.R."/>
            <person name="Nejsum P."/>
            <person name="Schwarz E.M."/>
            <person name="Hu L."/>
            <person name="Young N.D."/>
            <person name="Hall R.S."/>
            <person name="Korhonen P.K."/>
            <person name="Liao S."/>
            <person name="Thamsborg S."/>
            <person name="Xia J."/>
            <person name="Xu P."/>
            <person name="Wang S."/>
            <person name="Scheerlinck J.P."/>
            <person name="Hofmann A."/>
            <person name="Sternberg P.W."/>
            <person name="Wang J."/>
            <person name="Gasser R.B."/>
        </authorList>
    </citation>
    <scope>NUCLEOTIDE SEQUENCE [LARGE SCALE GENOMIC DNA]</scope>
    <source>
        <strain evidence="1">DCEP-RM93F</strain>
    </source>
</reference>
<accession>A0A085N2W9</accession>
<evidence type="ECO:0008006" key="2">
    <source>
        <dbReference type="Google" id="ProtNLM"/>
    </source>
</evidence>
<evidence type="ECO:0000313" key="1">
    <source>
        <dbReference type="EMBL" id="KFD63815.1"/>
    </source>
</evidence>